<evidence type="ECO:0000256" key="3">
    <source>
        <dbReference type="ARBA" id="ARBA00022781"/>
    </source>
</evidence>
<keyword evidence="10" id="KW-1185">Reference proteome</keyword>
<dbReference type="GO" id="GO:0005886">
    <property type="term" value="C:plasma membrane"/>
    <property type="evidence" value="ECO:0007669"/>
    <property type="project" value="UniProtKB-SubCell"/>
</dbReference>
<keyword evidence="5 8" id="KW-0472">Membrane</keyword>
<accession>A0A238J734</accession>
<gene>
    <name evidence="8 9" type="primary">atpH</name>
    <name evidence="9" type="ORF">TRP8649_00039</name>
</gene>
<evidence type="ECO:0000256" key="7">
    <source>
        <dbReference type="ARBA" id="ARBA00023310"/>
    </source>
</evidence>
<dbReference type="InterPro" id="IPR026015">
    <property type="entry name" value="ATP_synth_OSCP/delta_N_sf"/>
</dbReference>
<evidence type="ECO:0000256" key="2">
    <source>
        <dbReference type="ARBA" id="ARBA00022448"/>
    </source>
</evidence>
<keyword evidence="7 8" id="KW-0066">ATP synthesis</keyword>
<proteinExistence type="inferred from homology"/>
<protein>
    <recommendedName>
        <fullName evidence="8">ATP synthase subunit delta</fullName>
    </recommendedName>
    <alternativeName>
        <fullName evidence="8">ATP synthase F(1) sector subunit delta</fullName>
    </alternativeName>
    <alternativeName>
        <fullName evidence="8">F-type ATPase subunit delta</fullName>
        <shortName evidence="8">F-ATPase subunit delta</shortName>
    </alternativeName>
</protein>
<organism evidence="9 10">
    <name type="scientific">Pelagimonas phthalicica</name>
    <dbReference type="NCBI Taxonomy" id="1037362"/>
    <lineage>
        <taxon>Bacteria</taxon>
        <taxon>Pseudomonadati</taxon>
        <taxon>Pseudomonadota</taxon>
        <taxon>Alphaproteobacteria</taxon>
        <taxon>Rhodobacterales</taxon>
        <taxon>Roseobacteraceae</taxon>
        <taxon>Pelagimonas</taxon>
    </lineage>
</organism>
<dbReference type="InterPro" id="IPR000711">
    <property type="entry name" value="ATPase_OSCP/dsu"/>
</dbReference>
<dbReference type="SUPFAM" id="SSF47928">
    <property type="entry name" value="N-terminal domain of the delta subunit of the F1F0-ATP synthase"/>
    <property type="match status" value="1"/>
</dbReference>
<dbReference type="NCBIfam" id="NF004402">
    <property type="entry name" value="PRK05758.2-2"/>
    <property type="match status" value="1"/>
</dbReference>
<evidence type="ECO:0000256" key="8">
    <source>
        <dbReference type="HAMAP-Rule" id="MF_01416"/>
    </source>
</evidence>
<evidence type="ECO:0000256" key="5">
    <source>
        <dbReference type="ARBA" id="ARBA00023136"/>
    </source>
</evidence>
<dbReference type="NCBIfam" id="NF004406">
    <property type="entry name" value="PRK05758.3-2"/>
    <property type="match status" value="1"/>
</dbReference>
<dbReference type="HAMAP" id="MF_01416">
    <property type="entry name" value="ATP_synth_delta_bact"/>
    <property type="match status" value="1"/>
</dbReference>
<keyword evidence="4 8" id="KW-0406">Ion transport</keyword>
<keyword evidence="3 8" id="KW-0375">Hydrogen ion transport</keyword>
<comment type="subcellular location">
    <subcellularLocation>
        <location evidence="8">Cell membrane</location>
        <topology evidence="8">Peripheral membrane protein</topology>
    </subcellularLocation>
    <subcellularLocation>
        <location evidence="1">Membrane</location>
    </subcellularLocation>
</comment>
<evidence type="ECO:0000256" key="4">
    <source>
        <dbReference type="ARBA" id="ARBA00023065"/>
    </source>
</evidence>
<dbReference type="NCBIfam" id="TIGR01145">
    <property type="entry name" value="ATP_synt_delta"/>
    <property type="match status" value="1"/>
</dbReference>
<sequence length="186" mass="19445">MSESASISSGIAARYATAIFEIVKESKNLPKLEANLDDLSAALDDSADLRDLISSPVYSRDAQGTAVAAIANKMGLIPAVTNALGLMAQKRRLFVLPQLIATLRDMLAEEKGEVTAEVASATALSDAQAAKLAETLKASVGKDVKINATVDESLIGGLVVKVGSKMIDTSIRSKLNSLQNAMKEVG</sequence>
<comment type="similarity">
    <text evidence="8">Belongs to the ATPase delta chain family.</text>
</comment>
<name>A0A238J734_9RHOB</name>
<reference evidence="10" key="1">
    <citation type="submission" date="2017-05" db="EMBL/GenBank/DDBJ databases">
        <authorList>
            <person name="Rodrigo-Torres L."/>
            <person name="Arahal R. D."/>
            <person name="Lucena T."/>
        </authorList>
    </citation>
    <scope>NUCLEOTIDE SEQUENCE [LARGE SCALE GENOMIC DNA]</scope>
    <source>
        <strain evidence="10">CECT 8649</strain>
    </source>
</reference>
<dbReference type="Gene3D" id="1.10.520.20">
    <property type="entry name" value="N-terminal domain of the delta subunit of the F1F0-ATP synthase"/>
    <property type="match status" value="1"/>
</dbReference>
<dbReference type="PANTHER" id="PTHR11910">
    <property type="entry name" value="ATP SYNTHASE DELTA CHAIN"/>
    <property type="match status" value="1"/>
</dbReference>
<dbReference type="Proteomes" id="UP000225972">
    <property type="component" value="Unassembled WGS sequence"/>
</dbReference>
<comment type="function">
    <text evidence="8">F(1)F(0) ATP synthase produces ATP from ADP in the presence of a proton or sodium gradient. F-type ATPases consist of two structural domains, F(1) containing the extramembraneous catalytic core and F(0) containing the membrane proton channel, linked together by a central stalk and a peripheral stalk. During catalysis, ATP synthesis in the catalytic domain of F(1) is coupled via a rotary mechanism of the central stalk subunits to proton translocation.</text>
</comment>
<dbReference type="GO" id="GO:0045259">
    <property type="term" value="C:proton-transporting ATP synthase complex"/>
    <property type="evidence" value="ECO:0007669"/>
    <property type="project" value="UniProtKB-KW"/>
</dbReference>
<keyword evidence="6 8" id="KW-0139">CF(1)</keyword>
<evidence type="ECO:0000256" key="6">
    <source>
        <dbReference type="ARBA" id="ARBA00023196"/>
    </source>
</evidence>
<comment type="function">
    <text evidence="8">This protein is part of the stalk that links CF(0) to CF(1). It either transmits conformational changes from CF(0) to CF(1) or is implicated in proton conduction.</text>
</comment>
<dbReference type="Pfam" id="PF00213">
    <property type="entry name" value="OSCP"/>
    <property type="match status" value="1"/>
</dbReference>
<dbReference type="PROSITE" id="PS00389">
    <property type="entry name" value="ATPASE_DELTA"/>
    <property type="match status" value="1"/>
</dbReference>
<dbReference type="InterPro" id="IPR020781">
    <property type="entry name" value="ATPase_OSCP/d_CS"/>
</dbReference>
<dbReference type="PRINTS" id="PR00125">
    <property type="entry name" value="ATPASEDELTA"/>
</dbReference>
<dbReference type="GO" id="GO:0046933">
    <property type="term" value="F:proton-transporting ATP synthase activity, rotational mechanism"/>
    <property type="evidence" value="ECO:0007669"/>
    <property type="project" value="UniProtKB-UniRule"/>
</dbReference>
<keyword evidence="2 8" id="KW-0813">Transport</keyword>
<keyword evidence="8" id="KW-1003">Cell membrane</keyword>
<dbReference type="EMBL" id="FXXP01000001">
    <property type="protein sequence ID" value="SMX25967.1"/>
    <property type="molecule type" value="Genomic_DNA"/>
</dbReference>
<evidence type="ECO:0000313" key="9">
    <source>
        <dbReference type="EMBL" id="SMX25967.1"/>
    </source>
</evidence>
<dbReference type="AlphaFoldDB" id="A0A238J734"/>
<evidence type="ECO:0000256" key="1">
    <source>
        <dbReference type="ARBA" id="ARBA00004370"/>
    </source>
</evidence>
<evidence type="ECO:0000313" key="10">
    <source>
        <dbReference type="Proteomes" id="UP000225972"/>
    </source>
</evidence>